<dbReference type="GO" id="GO:0031267">
    <property type="term" value="F:small GTPase binding"/>
    <property type="evidence" value="ECO:0007669"/>
    <property type="project" value="TreeGrafter"/>
</dbReference>
<feature type="region of interest" description="Disordered" evidence="5">
    <location>
        <begin position="436"/>
        <end position="472"/>
    </location>
</feature>
<accession>A0A4W5M3H6</accession>
<feature type="compositionally biased region" description="Basic and acidic residues" evidence="5">
    <location>
        <begin position="436"/>
        <end position="459"/>
    </location>
</feature>
<dbReference type="GO" id="GO:0007030">
    <property type="term" value="P:Golgi organization"/>
    <property type="evidence" value="ECO:0007669"/>
    <property type="project" value="TreeGrafter"/>
</dbReference>
<keyword evidence="3 4" id="KW-0175">Coiled coil</keyword>
<proteinExistence type="predicted"/>
<organism evidence="6 7">
    <name type="scientific">Hucho hucho</name>
    <name type="common">huchen</name>
    <dbReference type="NCBI Taxonomy" id="62062"/>
    <lineage>
        <taxon>Eukaryota</taxon>
        <taxon>Metazoa</taxon>
        <taxon>Chordata</taxon>
        <taxon>Craniata</taxon>
        <taxon>Vertebrata</taxon>
        <taxon>Euteleostomi</taxon>
        <taxon>Actinopterygii</taxon>
        <taxon>Neopterygii</taxon>
        <taxon>Teleostei</taxon>
        <taxon>Protacanthopterygii</taxon>
        <taxon>Salmoniformes</taxon>
        <taxon>Salmonidae</taxon>
        <taxon>Salmoninae</taxon>
        <taxon>Hucho</taxon>
    </lineage>
</organism>
<dbReference type="AlphaFoldDB" id="A0A4W5M3H6"/>
<evidence type="ECO:0000256" key="3">
    <source>
        <dbReference type="ARBA" id="ARBA00023054"/>
    </source>
</evidence>
<dbReference type="GeneTree" id="ENSGT00710000106769"/>
<reference evidence="6" key="3">
    <citation type="submission" date="2025-09" db="UniProtKB">
        <authorList>
            <consortium name="Ensembl"/>
        </authorList>
    </citation>
    <scope>IDENTIFICATION</scope>
</reference>
<name>A0A4W5M3H6_9TELE</name>
<evidence type="ECO:0000256" key="5">
    <source>
        <dbReference type="SAM" id="MobiDB-lite"/>
    </source>
</evidence>
<dbReference type="GO" id="GO:0005794">
    <property type="term" value="C:Golgi apparatus"/>
    <property type="evidence" value="ECO:0007669"/>
    <property type="project" value="UniProtKB-SubCell"/>
</dbReference>
<dbReference type="PANTHER" id="PTHR18921">
    <property type="entry name" value="MYOSIN HEAVY CHAIN - RELATED"/>
    <property type="match status" value="1"/>
</dbReference>
<feature type="region of interest" description="Disordered" evidence="5">
    <location>
        <begin position="274"/>
        <end position="301"/>
    </location>
</feature>
<dbReference type="SUPFAM" id="SSF90257">
    <property type="entry name" value="Myosin rod fragments"/>
    <property type="match status" value="1"/>
</dbReference>
<sequence length="741" mass="83595">MSSWLGGLGSGLGQSLGQVGGSLSSFTGQISTFTKDMLLEGVEEVGDASTELLVSSSKLEQVEAENERLKRIHAELEEKLEASEIQNKQQSAEYRTMMQQRDVEISHLKARQSGLQEEVQKLQHSAQSATSDPAVLPVTTASTTATSSSYMSRPLGGALHQGFHGSDEMDFSDVIWSQQEINRLSTELMRLEAEVSHWRRVSQASIAPGAGNGDQGEVLKLQRIIKELREEMGREVDEHQHELAALQDAQRQKMADITRRHRDELAEYEERIEELEEQKQTGDTSPATANALQESSTLSDLQNTIQSLQEAAEEQEEKLKEQLKELTANLEEAGRSRATLQQEKEEAQAESAELLQNYTRLQTSVTELQSRVQEQEGKARNKAQLDQEIQGLRKALAGAEKEISRLKSLQSDAKMEVEHADILELNTIIGTLRKEKESVEQDKRNLQERLARAEERVESDSLDGGESSPAATEQHVISVKEQLSVQLKESEAVVARLQSDLSSTTDQRVALQQELQAQQEKLSQSAFTLNDLHMGKQQLEGTIKELRDKLGRATEMGKEARRETQEFQRTIQEREEQLSAARAELCEAGERGRESGGSREQLEELRRELAEMRSSQEKVMSQDYEMKMEKQRLKTEAEQAQGRVEELARQVREVQATLTRTVLEKDTRIEALKLEKSQLEGELGQAEKGLQEQARQYQLTIEELTAARSMDASALQVHCCFNQFIDLHFIFLYLRYFQGIF</sequence>
<reference evidence="6" key="2">
    <citation type="submission" date="2025-08" db="UniProtKB">
        <authorList>
            <consortium name="Ensembl"/>
        </authorList>
    </citation>
    <scope>IDENTIFICATION</scope>
</reference>
<evidence type="ECO:0000313" key="6">
    <source>
        <dbReference type="Ensembl" id="ENSHHUP00000032364.1"/>
    </source>
</evidence>
<evidence type="ECO:0000256" key="1">
    <source>
        <dbReference type="ARBA" id="ARBA00004555"/>
    </source>
</evidence>
<comment type="subcellular location">
    <subcellularLocation>
        <location evidence="1">Golgi apparatus</location>
    </subcellularLocation>
</comment>
<dbReference type="GO" id="GO:0006888">
    <property type="term" value="P:endoplasmic reticulum to Golgi vesicle-mediated transport"/>
    <property type="evidence" value="ECO:0007669"/>
    <property type="project" value="TreeGrafter"/>
</dbReference>
<feature type="compositionally biased region" description="Polar residues" evidence="5">
    <location>
        <begin position="281"/>
        <end position="301"/>
    </location>
</feature>
<dbReference type="Gene3D" id="1.20.5.50">
    <property type="match status" value="1"/>
</dbReference>
<dbReference type="Ensembl" id="ENSHHUT00000033694.1">
    <property type="protein sequence ID" value="ENSHHUP00000032364.1"/>
    <property type="gene ID" value="ENSHHUG00000020532.1"/>
</dbReference>
<evidence type="ECO:0000256" key="4">
    <source>
        <dbReference type="SAM" id="Coils"/>
    </source>
</evidence>
<keyword evidence="7" id="KW-1185">Reference proteome</keyword>
<dbReference type="Proteomes" id="UP000314982">
    <property type="component" value="Unassembled WGS sequence"/>
</dbReference>
<evidence type="ECO:0000313" key="7">
    <source>
        <dbReference type="Proteomes" id="UP000314982"/>
    </source>
</evidence>
<protein>
    <recommendedName>
        <fullName evidence="8">Thyroid hormone receptor interactor 11</fullName>
    </recommendedName>
</protein>
<keyword evidence="2" id="KW-0333">Golgi apparatus</keyword>
<dbReference type="STRING" id="62062.ENSHHUP00000032364"/>
<evidence type="ECO:0008006" key="8">
    <source>
        <dbReference type="Google" id="ProtNLM"/>
    </source>
</evidence>
<dbReference type="PANTHER" id="PTHR18921:SF2">
    <property type="entry name" value="THYROID RECEPTOR-INTERACTING PROTEIN 11"/>
    <property type="match status" value="1"/>
</dbReference>
<feature type="coiled-coil region" evidence="4">
    <location>
        <begin position="59"/>
        <end position="125"/>
    </location>
</feature>
<evidence type="ECO:0000256" key="2">
    <source>
        <dbReference type="ARBA" id="ARBA00023034"/>
    </source>
</evidence>
<reference evidence="7" key="1">
    <citation type="submission" date="2018-06" db="EMBL/GenBank/DDBJ databases">
        <title>Genome assembly of Danube salmon.</title>
        <authorList>
            <person name="Macqueen D.J."/>
            <person name="Gundappa M.K."/>
        </authorList>
    </citation>
    <scope>NUCLEOTIDE SEQUENCE [LARGE SCALE GENOMIC DNA]</scope>
</reference>